<reference evidence="1 2" key="1">
    <citation type="journal article" date="2016" name="Nat. Commun.">
        <title>Thousands of microbial genomes shed light on interconnected biogeochemical processes in an aquifer system.</title>
        <authorList>
            <person name="Anantharaman K."/>
            <person name="Brown C.T."/>
            <person name="Hug L.A."/>
            <person name="Sharon I."/>
            <person name="Castelle C.J."/>
            <person name="Probst A.J."/>
            <person name="Thomas B.C."/>
            <person name="Singh A."/>
            <person name="Wilkins M.J."/>
            <person name="Karaoz U."/>
            <person name="Brodie E.L."/>
            <person name="Williams K.H."/>
            <person name="Hubbard S.S."/>
            <person name="Banfield J.F."/>
        </authorList>
    </citation>
    <scope>NUCLEOTIDE SEQUENCE [LARGE SCALE GENOMIC DNA]</scope>
</reference>
<dbReference type="Gene3D" id="1.10.150.20">
    <property type="entry name" value="5' to 3' exonuclease, C-terminal subdomain"/>
    <property type="match status" value="1"/>
</dbReference>
<gene>
    <name evidence="1" type="ORF">A2591_02680</name>
</gene>
<evidence type="ECO:0000313" key="1">
    <source>
        <dbReference type="EMBL" id="OHA86379.1"/>
    </source>
</evidence>
<dbReference type="Pfam" id="PF11731">
    <property type="entry name" value="Cdd1"/>
    <property type="match status" value="1"/>
</dbReference>
<comment type="caution">
    <text evidence="1">The sequence shown here is derived from an EMBL/GenBank/DDBJ whole genome shotgun (WGS) entry which is preliminary data.</text>
</comment>
<dbReference type="STRING" id="1802730.A2591_02680"/>
<name>A0A1G2SP09_9BACT</name>
<dbReference type="InterPro" id="IPR021725">
    <property type="entry name" value="Cdd1"/>
</dbReference>
<evidence type="ECO:0008006" key="3">
    <source>
        <dbReference type="Google" id="ProtNLM"/>
    </source>
</evidence>
<dbReference type="Proteomes" id="UP000178168">
    <property type="component" value="Unassembled WGS sequence"/>
</dbReference>
<protein>
    <recommendedName>
        <fullName evidence="3">Mitomycin resistance protein</fullName>
    </recommendedName>
</protein>
<dbReference type="AlphaFoldDB" id="A0A1G2SP09"/>
<evidence type="ECO:0000313" key="2">
    <source>
        <dbReference type="Proteomes" id="UP000178168"/>
    </source>
</evidence>
<sequence>MRKHQRYIQGVVVRLTDIPNVGKRVARDLEIIGIKDPEMLKGKDPLDLYERVCTETRVKQDACLLDVFMAVVDYVNGAPARPWWYYTPERKRSYQLLDET</sequence>
<dbReference type="EMBL" id="MHUZ01000002">
    <property type="protein sequence ID" value="OHA86379.1"/>
    <property type="molecule type" value="Genomic_DNA"/>
</dbReference>
<accession>A0A1G2SP09</accession>
<proteinExistence type="predicted"/>
<organism evidence="1 2">
    <name type="scientific">Candidatus Yonathbacteria bacterium RIFOXYD1_FULL_52_36</name>
    <dbReference type="NCBI Taxonomy" id="1802730"/>
    <lineage>
        <taxon>Bacteria</taxon>
        <taxon>Candidatus Yonathiibacteriota</taxon>
    </lineage>
</organism>